<organism evidence="1 4">
    <name type="scientific">Mycobacterium kansasii</name>
    <dbReference type="NCBI Taxonomy" id="1768"/>
    <lineage>
        <taxon>Bacteria</taxon>
        <taxon>Bacillati</taxon>
        <taxon>Actinomycetota</taxon>
        <taxon>Actinomycetes</taxon>
        <taxon>Mycobacteriales</taxon>
        <taxon>Mycobacteriaceae</taxon>
        <taxon>Mycobacterium</taxon>
    </lineage>
</organism>
<evidence type="ECO:0000313" key="3">
    <source>
        <dbReference type="Proteomes" id="UP000188532"/>
    </source>
</evidence>
<reference evidence="3 4" key="1">
    <citation type="submission" date="2017-02" db="EMBL/GenBank/DDBJ databases">
        <title>Complete genome sequences of Mycobacterium kansasii strains isolated from rhesus macaques.</title>
        <authorList>
            <person name="Panda A."/>
            <person name="Nagaraj S."/>
            <person name="Zhao X."/>
            <person name="Tettelin H."/>
            <person name="Detolla L.J."/>
        </authorList>
    </citation>
    <scope>NUCLEOTIDE SEQUENCE [LARGE SCALE GENOMIC DNA]</scope>
    <source>
        <strain evidence="2 3">11-3469</strain>
        <strain evidence="1 4">11-3813</strain>
    </source>
</reference>
<evidence type="ECO:0000313" key="4">
    <source>
        <dbReference type="Proteomes" id="UP000189229"/>
    </source>
</evidence>
<sequence>MIARRRTRATEWAEHLVPSVTGEPGSLVGVEWYLRHEGTP</sequence>
<dbReference type="EMBL" id="MVBM01000001">
    <property type="protein sequence ID" value="OOK82945.1"/>
    <property type="molecule type" value="Genomic_DNA"/>
</dbReference>
<dbReference type="Proteomes" id="UP000188532">
    <property type="component" value="Unassembled WGS sequence"/>
</dbReference>
<evidence type="ECO:0000313" key="1">
    <source>
        <dbReference type="EMBL" id="OOK82945.1"/>
    </source>
</evidence>
<proteinExistence type="predicted"/>
<comment type="caution">
    <text evidence="1">The sequence shown here is derived from an EMBL/GenBank/DDBJ whole genome shotgun (WGS) entry which is preliminary data.</text>
</comment>
<dbReference type="EMBL" id="MVBN01000001">
    <property type="protein sequence ID" value="OOK83657.1"/>
    <property type="molecule type" value="Genomic_DNA"/>
</dbReference>
<gene>
    <name evidence="2" type="ORF">BZL29_1577</name>
    <name evidence="1" type="ORF">BZL30_0232</name>
</gene>
<accession>A0A1V3XUR7</accession>
<name>A0A1V3XUR7_MYCKA</name>
<dbReference type="Proteomes" id="UP000189229">
    <property type="component" value="Unassembled WGS sequence"/>
</dbReference>
<evidence type="ECO:0000313" key="2">
    <source>
        <dbReference type="EMBL" id="OOK83657.1"/>
    </source>
</evidence>
<dbReference type="AlphaFoldDB" id="A0A1V3XUR7"/>
<protein>
    <submittedName>
        <fullName evidence="1">Uncharacterized protein</fullName>
    </submittedName>
</protein>